<gene>
    <name evidence="2" type="ORF">NE630_05855</name>
</gene>
<sequence>MNEHYGNEVLIFSIDSKRYALELRYVVETVQSLPVTRVPRLPSFIRGIANLRGNIIPVVRLDLFFDGGGAENERGEYKCLIVLRCEGHLFSILADDVLCIGDMGKNLLDDGIDHANSSGFEKYVRAELTDGDGVVTVLDGERLFHGMTRESAGLP</sequence>
<evidence type="ECO:0000313" key="2">
    <source>
        <dbReference type="EMBL" id="MCQ4813952.1"/>
    </source>
</evidence>
<dbReference type="GO" id="GO:0006935">
    <property type="term" value="P:chemotaxis"/>
    <property type="evidence" value="ECO:0007669"/>
    <property type="project" value="InterPro"/>
</dbReference>
<comment type="caution">
    <text evidence="2">The sequence shown here is derived from an EMBL/GenBank/DDBJ whole genome shotgun (WGS) entry which is preliminary data.</text>
</comment>
<keyword evidence="3" id="KW-1185">Reference proteome</keyword>
<organism evidence="2 3">
    <name type="scientific">Cloacibacillus evryensis</name>
    <dbReference type="NCBI Taxonomy" id="508460"/>
    <lineage>
        <taxon>Bacteria</taxon>
        <taxon>Thermotogati</taxon>
        <taxon>Synergistota</taxon>
        <taxon>Synergistia</taxon>
        <taxon>Synergistales</taxon>
        <taxon>Synergistaceae</taxon>
        <taxon>Cloacibacillus</taxon>
    </lineage>
</organism>
<dbReference type="GO" id="GO:0005829">
    <property type="term" value="C:cytosol"/>
    <property type="evidence" value="ECO:0007669"/>
    <property type="project" value="TreeGrafter"/>
</dbReference>
<evidence type="ECO:0000313" key="3">
    <source>
        <dbReference type="Proteomes" id="UP001205919"/>
    </source>
</evidence>
<dbReference type="AlphaFoldDB" id="A0AAW5K6P5"/>
<dbReference type="InterPro" id="IPR002545">
    <property type="entry name" value="CheW-lke_dom"/>
</dbReference>
<dbReference type="PANTHER" id="PTHR22617">
    <property type="entry name" value="CHEMOTAXIS SENSOR HISTIDINE KINASE-RELATED"/>
    <property type="match status" value="1"/>
</dbReference>
<reference evidence="2 3" key="1">
    <citation type="submission" date="2022-06" db="EMBL/GenBank/DDBJ databases">
        <title>Isolation of gut microbiota from human fecal samples.</title>
        <authorList>
            <person name="Pamer E.G."/>
            <person name="Barat B."/>
            <person name="Waligurski E."/>
            <person name="Medina S."/>
            <person name="Paddock L."/>
            <person name="Mostad J."/>
        </authorList>
    </citation>
    <scope>NUCLEOTIDE SEQUENCE [LARGE SCALE GENOMIC DNA]</scope>
    <source>
        <strain evidence="2 3">DFI.9.90</strain>
    </source>
</reference>
<name>A0AAW5K6P5_9BACT</name>
<dbReference type="Gene3D" id="2.40.50.180">
    <property type="entry name" value="CheA-289, Domain 4"/>
    <property type="match status" value="1"/>
</dbReference>
<accession>A0AAW5K6P5</accession>
<dbReference type="Gene3D" id="2.30.30.40">
    <property type="entry name" value="SH3 Domains"/>
    <property type="match status" value="1"/>
</dbReference>
<proteinExistence type="predicted"/>
<dbReference type="PROSITE" id="PS50851">
    <property type="entry name" value="CHEW"/>
    <property type="match status" value="1"/>
</dbReference>
<protein>
    <submittedName>
        <fullName evidence="2">Chemotaxis protein CheW</fullName>
    </submittedName>
</protein>
<dbReference type="InterPro" id="IPR036061">
    <property type="entry name" value="CheW-like_dom_sf"/>
</dbReference>
<dbReference type="InterPro" id="IPR039315">
    <property type="entry name" value="CheW"/>
</dbReference>
<dbReference type="GeneID" id="95757834"/>
<dbReference type="SMART" id="SM00260">
    <property type="entry name" value="CheW"/>
    <property type="match status" value="1"/>
</dbReference>
<dbReference type="GO" id="GO:0007165">
    <property type="term" value="P:signal transduction"/>
    <property type="evidence" value="ECO:0007669"/>
    <property type="project" value="InterPro"/>
</dbReference>
<dbReference type="Pfam" id="PF01584">
    <property type="entry name" value="CheW"/>
    <property type="match status" value="1"/>
</dbReference>
<dbReference type="Proteomes" id="UP001205919">
    <property type="component" value="Unassembled WGS sequence"/>
</dbReference>
<dbReference type="SUPFAM" id="SSF50341">
    <property type="entry name" value="CheW-like"/>
    <property type="match status" value="1"/>
</dbReference>
<dbReference type="PANTHER" id="PTHR22617:SF23">
    <property type="entry name" value="CHEMOTAXIS PROTEIN CHEW"/>
    <property type="match status" value="1"/>
</dbReference>
<feature type="domain" description="CheW-like" evidence="1">
    <location>
        <begin position="6"/>
        <end position="149"/>
    </location>
</feature>
<dbReference type="EMBL" id="JANFYT010000010">
    <property type="protein sequence ID" value="MCQ4813952.1"/>
    <property type="molecule type" value="Genomic_DNA"/>
</dbReference>
<evidence type="ECO:0000259" key="1">
    <source>
        <dbReference type="PROSITE" id="PS50851"/>
    </source>
</evidence>
<dbReference type="RefSeq" id="WP_008711316.1">
    <property type="nucleotide sequence ID" value="NZ_CABKQM010000008.1"/>
</dbReference>